<protein>
    <submittedName>
        <fullName evidence="2">Uncharacterized protein</fullName>
    </submittedName>
</protein>
<evidence type="ECO:0000313" key="2">
    <source>
        <dbReference type="EMBL" id="RRQ87284.1"/>
    </source>
</evidence>
<sequence length="68" mass="7236">MSSYRDRRESPARRDSELTGQIINATMGYLNGGGDVDEEFAGVVLGGCTSGKGKGYPPEGHGYPRTGR</sequence>
<keyword evidence="3" id="KW-1185">Reference proteome</keyword>
<comment type="caution">
    <text evidence="2">The sequence shown here is derived from an EMBL/GenBank/DDBJ whole genome shotgun (WGS) entry which is preliminary data.</text>
</comment>
<proteinExistence type="predicted"/>
<dbReference type="EMBL" id="PDES01000004">
    <property type="protein sequence ID" value="RRQ87284.1"/>
    <property type="molecule type" value="Genomic_DNA"/>
</dbReference>
<name>A0A3R8S393_9ACTN</name>
<accession>A0A3R8S393</accession>
<reference evidence="2 3" key="1">
    <citation type="submission" date="2017-10" db="EMBL/GenBank/DDBJ databases">
        <title>Draft genome of actinobacteria isolated from guarana (Paullinia cupana (Mart.) Ducke.</title>
        <authorList>
            <person name="Siqueira K.A."/>
            <person name="Liotti R.G."/>
            <person name="Mendes T.A."/>
            <person name="Soares M.A."/>
        </authorList>
    </citation>
    <scope>NUCLEOTIDE SEQUENCE [LARGE SCALE GENOMIC DNA]</scope>
    <source>
        <strain evidence="2 3">199</strain>
    </source>
</reference>
<evidence type="ECO:0000256" key="1">
    <source>
        <dbReference type="SAM" id="MobiDB-lite"/>
    </source>
</evidence>
<organism evidence="2 3">
    <name type="scientific">Streptomyces griseofuscus</name>
    <dbReference type="NCBI Taxonomy" id="146922"/>
    <lineage>
        <taxon>Bacteria</taxon>
        <taxon>Bacillati</taxon>
        <taxon>Actinomycetota</taxon>
        <taxon>Actinomycetes</taxon>
        <taxon>Kitasatosporales</taxon>
        <taxon>Streptomycetaceae</taxon>
        <taxon>Streptomyces</taxon>
    </lineage>
</organism>
<dbReference type="RefSeq" id="WP_125213138.1">
    <property type="nucleotide sequence ID" value="NZ_PDES01000004.1"/>
</dbReference>
<feature type="region of interest" description="Disordered" evidence="1">
    <location>
        <begin position="48"/>
        <end position="68"/>
    </location>
</feature>
<dbReference type="AlphaFoldDB" id="A0A3R8S393"/>
<dbReference type="Proteomes" id="UP000276379">
    <property type="component" value="Unassembled WGS sequence"/>
</dbReference>
<gene>
    <name evidence="2" type="ORF">CQW44_10050</name>
</gene>
<evidence type="ECO:0000313" key="3">
    <source>
        <dbReference type="Proteomes" id="UP000276379"/>
    </source>
</evidence>